<dbReference type="InterPro" id="IPR023674">
    <property type="entry name" value="Ribosomal_uL1-like"/>
</dbReference>
<dbReference type="EMBL" id="REGN01011147">
    <property type="protein sequence ID" value="RMZ97840.1"/>
    <property type="molecule type" value="Genomic_DNA"/>
</dbReference>
<dbReference type="Gene3D" id="3.40.50.790">
    <property type="match status" value="1"/>
</dbReference>
<comment type="caution">
    <text evidence="1">The sequence shown here is derived from an EMBL/GenBank/DDBJ whole genome shotgun (WGS) entry which is preliminary data.</text>
</comment>
<reference evidence="1 2" key="1">
    <citation type="journal article" date="2018" name="Sci. Rep.">
        <title>Genomic signatures of local adaptation to the degree of environmental predictability in rotifers.</title>
        <authorList>
            <person name="Franch-Gras L."/>
            <person name="Hahn C."/>
            <person name="Garcia-Roger E.M."/>
            <person name="Carmona M.J."/>
            <person name="Serra M."/>
            <person name="Gomez A."/>
        </authorList>
    </citation>
    <scope>NUCLEOTIDE SEQUENCE [LARGE SCALE GENOMIC DNA]</scope>
    <source>
        <strain evidence="1">HYR1</strain>
    </source>
</reference>
<dbReference type="Pfam" id="PF00687">
    <property type="entry name" value="Ribosomal_L1"/>
    <property type="match status" value="1"/>
</dbReference>
<evidence type="ECO:0000313" key="2">
    <source>
        <dbReference type="Proteomes" id="UP000276133"/>
    </source>
</evidence>
<dbReference type="InterPro" id="IPR028364">
    <property type="entry name" value="Ribosomal_uL1/biogenesis"/>
</dbReference>
<proteinExistence type="predicted"/>
<accession>A0A3M7PGJ1</accession>
<dbReference type="AlphaFoldDB" id="A0A3M7PGJ1"/>
<dbReference type="Proteomes" id="UP000276133">
    <property type="component" value="Unassembled WGS sequence"/>
</dbReference>
<dbReference type="SUPFAM" id="SSF56808">
    <property type="entry name" value="Ribosomal protein L1"/>
    <property type="match status" value="1"/>
</dbReference>
<organism evidence="1 2">
    <name type="scientific">Brachionus plicatilis</name>
    <name type="common">Marine rotifer</name>
    <name type="synonym">Brachionus muelleri</name>
    <dbReference type="NCBI Taxonomy" id="10195"/>
    <lineage>
        <taxon>Eukaryota</taxon>
        <taxon>Metazoa</taxon>
        <taxon>Spiralia</taxon>
        <taxon>Gnathifera</taxon>
        <taxon>Rotifera</taxon>
        <taxon>Eurotatoria</taxon>
        <taxon>Monogononta</taxon>
        <taxon>Pseudotrocha</taxon>
        <taxon>Ploima</taxon>
        <taxon>Brachionidae</taxon>
        <taxon>Brachionus</taxon>
    </lineage>
</organism>
<sequence length="309" mass="35531">HATCKNSFFKKRNLKMEKAIEEFQSYLKNSAKNELFAEAKKISLQVCLHKIPNLLNDKLILCKLPNPLFTEDTSPEVCLIVKDIDKKDRDYEKTIRKYEKIIKDNQLDSIIKKVLPLKQLNLEFRPFETKRTLSTSFDIFLADKRLHEILFNGSKLGKEFHKRKRMPFGVDVEGSKNLKEDVMKILNSTTIRLTGKGPVLDVNTFLSTHSVQQAVENVNAVKAELIKNLPGGESNIKSMFIKSTDAPAIPIYIDLKNTINDIKVPNNMTPAKIKKSKKLVVKRLNKQKQIKNKENSEQKNLIKKKITKK</sequence>
<feature type="non-terminal residue" evidence="1">
    <location>
        <position position="1"/>
    </location>
</feature>
<dbReference type="CDD" id="cd00403">
    <property type="entry name" value="Ribosomal_L1"/>
    <property type="match status" value="1"/>
</dbReference>
<gene>
    <name evidence="1" type="ORF">BpHYR1_050719</name>
</gene>
<keyword evidence="2" id="KW-1185">Reference proteome</keyword>
<protein>
    <submittedName>
        <fullName evidence="1">Ribosomal L1 domain-containing 1-like</fullName>
    </submittedName>
</protein>
<dbReference type="Gene3D" id="3.30.190.20">
    <property type="match status" value="1"/>
</dbReference>
<dbReference type="OrthoDB" id="10251727at2759"/>
<dbReference type="InterPro" id="IPR016095">
    <property type="entry name" value="Ribosomal_uL1_3-a/b-sand"/>
</dbReference>
<dbReference type="STRING" id="10195.A0A3M7PGJ1"/>
<name>A0A3M7PGJ1_BRAPC</name>
<evidence type="ECO:0000313" key="1">
    <source>
        <dbReference type="EMBL" id="RMZ97840.1"/>
    </source>
</evidence>